<dbReference type="AlphaFoldDB" id="A0A0N9WTH1"/>
<accession>A0A0N9WTH1</accession>
<evidence type="ECO:0000313" key="2">
    <source>
        <dbReference type="Proteomes" id="UP000059425"/>
    </source>
</evidence>
<name>A0A0N9WTH1_PSEFL</name>
<organism evidence="1 2">
    <name type="scientific">Pseudomonas fluorescens</name>
    <dbReference type="NCBI Taxonomy" id="294"/>
    <lineage>
        <taxon>Bacteria</taxon>
        <taxon>Pseudomonadati</taxon>
        <taxon>Pseudomonadota</taxon>
        <taxon>Gammaproteobacteria</taxon>
        <taxon>Pseudomonadales</taxon>
        <taxon>Pseudomonadaceae</taxon>
        <taxon>Pseudomonas</taxon>
    </lineage>
</organism>
<evidence type="ECO:0000313" key="1">
    <source>
        <dbReference type="EMBL" id="ALI06117.1"/>
    </source>
</evidence>
<reference evidence="1 2" key="2">
    <citation type="journal article" date="2018" name="Nature">
        <title>Mutant phenotypes for thousands of bacterial genes of unknown function.</title>
        <authorList>
            <person name="Price M.N."/>
            <person name="Wetmore K.M."/>
            <person name="Waters R.J."/>
            <person name="Callaghan M."/>
            <person name="Ray J."/>
            <person name="Liu H."/>
            <person name="Kuehl J.V."/>
            <person name="Melnyk R.A."/>
            <person name="Lamson J.S."/>
            <person name="Suh Y."/>
            <person name="Carlson H.K."/>
            <person name="Esquivel Z."/>
            <person name="Sadeeshkumar H."/>
            <person name="Chakraborty R."/>
            <person name="Zane G.M."/>
            <person name="Rubin B.E."/>
            <person name="Wall J.D."/>
            <person name="Visel A."/>
            <person name="Bristow J."/>
            <person name="Blow M.J."/>
            <person name="Arkin A.P."/>
            <person name="Deutschbauer A.M."/>
        </authorList>
    </citation>
    <scope>NUCLEOTIDE SEQUENCE [LARGE SCALE GENOMIC DNA]</scope>
    <source>
        <strain evidence="1 2">FW300-N2C3</strain>
    </source>
</reference>
<gene>
    <name evidence="1" type="ORF">AO356_04725</name>
</gene>
<protein>
    <submittedName>
        <fullName evidence="1">Uncharacterized protein</fullName>
    </submittedName>
</protein>
<dbReference type="EMBL" id="CP012831">
    <property type="protein sequence ID" value="ALI06117.1"/>
    <property type="molecule type" value="Genomic_DNA"/>
</dbReference>
<dbReference type="Proteomes" id="UP000059425">
    <property type="component" value="Chromosome"/>
</dbReference>
<proteinExistence type="predicted"/>
<sequence>MGRLKQRLLQNTDGRFLEQILLRMRNRDQPRFGRVLEVMMTAPNPHQIPTVCNDLAYQESAIHNTSVWCAWWVLYLLKFNDQHYNHQERHWWVGELIGQKCRSHARQGEQLGEWGYFGM</sequence>
<reference evidence="2" key="1">
    <citation type="submission" date="2015-09" db="EMBL/GenBank/DDBJ databases">
        <title>Whole genome sequence of Pseudomonas fluorescens FW300-N2C3.</title>
        <authorList>
            <person name="Ray J."/>
            <person name="Melnyk R."/>
            <person name="Deutschbauer A."/>
        </authorList>
    </citation>
    <scope>NUCLEOTIDE SEQUENCE [LARGE SCALE GENOMIC DNA]</scope>
    <source>
        <strain evidence="2">FW300-N2C3</strain>
    </source>
</reference>